<gene>
    <name evidence="3" type="ORF">D0862_06602</name>
</gene>
<dbReference type="EMBL" id="QWIQ01000193">
    <property type="protein sequence ID" value="RMZ00783.1"/>
    <property type="molecule type" value="Genomic_DNA"/>
</dbReference>
<evidence type="ECO:0000313" key="3">
    <source>
        <dbReference type="EMBL" id="RMZ00783.1"/>
    </source>
</evidence>
<feature type="compositionally biased region" description="Polar residues" evidence="1">
    <location>
        <begin position="196"/>
        <end position="207"/>
    </location>
</feature>
<dbReference type="VEuPathDB" id="FungiDB:BTJ68_08587"/>
<accession>A0A3M7GI96</accession>
<sequence length="396" mass="43411">MYDGAHAGGSMIRLYRVSQAPGHVASARGRTLEDTASGVQTLSGGPSVRARCGNPRVQSYSFGALISAYSEEVKRCRLITTTTTGLVTLSEGSIPFPRKRLGAVASSSAPFRASRARGQVKWAQSTGRLNSAAANNSWVHLIQPPIFKTVAGDIGDWLPVVLLSPPKEPDPALRADGVFPTTRGQGDCHLREMTTETAELSHSSGFQASAAKSHHGRHHSRNKKGSDPFLQVSDDATKLSEPSTKHTISGENGGGQPPSLLADLVLTPINMITFILSLSYIDYGQRQWRLSQRPPSAHETFWSRLTSWSWLDPEPYQDPGNTAWTHDGSSAAQNRSDNSFHGWYTRKKHRAMAKMELSDAFEMRGRVLLAIIAWMLLVVFGVAYSMKRVYAWMSVY</sequence>
<organism evidence="3 4">
    <name type="scientific">Hortaea werneckii</name>
    <name type="common">Black yeast</name>
    <name type="synonym">Cladosporium werneckii</name>
    <dbReference type="NCBI Taxonomy" id="91943"/>
    <lineage>
        <taxon>Eukaryota</taxon>
        <taxon>Fungi</taxon>
        <taxon>Dikarya</taxon>
        <taxon>Ascomycota</taxon>
        <taxon>Pezizomycotina</taxon>
        <taxon>Dothideomycetes</taxon>
        <taxon>Dothideomycetidae</taxon>
        <taxon>Mycosphaerellales</taxon>
        <taxon>Teratosphaeriaceae</taxon>
        <taxon>Hortaea</taxon>
    </lineage>
</organism>
<comment type="caution">
    <text evidence="3">The sequence shown here is derived from an EMBL/GenBank/DDBJ whole genome shotgun (WGS) entry which is preliminary data.</text>
</comment>
<evidence type="ECO:0000313" key="4">
    <source>
        <dbReference type="Proteomes" id="UP000281468"/>
    </source>
</evidence>
<keyword evidence="2" id="KW-0812">Transmembrane</keyword>
<feature type="transmembrane region" description="Helical" evidence="2">
    <location>
        <begin position="367"/>
        <end position="386"/>
    </location>
</feature>
<evidence type="ECO:0000256" key="1">
    <source>
        <dbReference type="SAM" id="MobiDB-lite"/>
    </source>
</evidence>
<keyword evidence="2" id="KW-1133">Transmembrane helix</keyword>
<evidence type="ECO:0000256" key="2">
    <source>
        <dbReference type="SAM" id="Phobius"/>
    </source>
</evidence>
<feature type="compositionally biased region" description="Basic residues" evidence="1">
    <location>
        <begin position="212"/>
        <end position="223"/>
    </location>
</feature>
<dbReference type="AlphaFoldDB" id="A0A3M7GI96"/>
<proteinExistence type="predicted"/>
<feature type="compositionally biased region" description="Polar residues" evidence="1">
    <location>
        <begin position="240"/>
        <end position="250"/>
    </location>
</feature>
<feature type="region of interest" description="Disordered" evidence="1">
    <location>
        <begin position="237"/>
        <end position="256"/>
    </location>
</feature>
<dbReference type="Proteomes" id="UP000281468">
    <property type="component" value="Unassembled WGS sequence"/>
</dbReference>
<reference evidence="3 4" key="1">
    <citation type="journal article" date="2018" name="BMC Genomics">
        <title>Genomic evidence for intraspecific hybridization in a clonal and extremely halotolerant yeast.</title>
        <authorList>
            <person name="Gostincar C."/>
            <person name="Stajich J.E."/>
            <person name="Zupancic J."/>
            <person name="Zalar P."/>
            <person name="Gunde-Cimerman N."/>
        </authorList>
    </citation>
    <scope>NUCLEOTIDE SEQUENCE [LARGE SCALE GENOMIC DNA]</scope>
    <source>
        <strain evidence="3 4">EXF-171</strain>
    </source>
</reference>
<name>A0A3M7GI96_HORWE</name>
<protein>
    <submittedName>
        <fullName evidence="3">Uncharacterized protein</fullName>
    </submittedName>
</protein>
<keyword evidence="2" id="KW-0472">Membrane</keyword>
<feature type="region of interest" description="Disordered" evidence="1">
    <location>
        <begin position="196"/>
        <end position="231"/>
    </location>
</feature>